<comment type="subcellular location">
    <subcellularLocation>
        <location evidence="1 6">Plastid</location>
        <location evidence="1 6">Chloroplast</location>
    </subcellularLocation>
</comment>
<dbReference type="GO" id="GO:0000036">
    <property type="term" value="F:acyl carrier activity"/>
    <property type="evidence" value="ECO:0007669"/>
    <property type="project" value="TreeGrafter"/>
</dbReference>
<dbReference type="SUPFAM" id="SSF52058">
    <property type="entry name" value="L domain-like"/>
    <property type="match status" value="1"/>
</dbReference>
<proteinExistence type="inferred from homology"/>
<evidence type="ECO:0000256" key="6">
    <source>
        <dbReference type="RuleBase" id="RU363096"/>
    </source>
</evidence>
<evidence type="ECO:0000259" key="7">
    <source>
        <dbReference type="Pfam" id="PF01643"/>
    </source>
</evidence>
<sequence>MVWIKLQSTLNHVWMSGLLGDGFGAAYGMMRNVTVWVLSRMHLQEDHHPIWGKVSEIDTWVVTSGKNNIRRDWQIPPQTTGLVYAHATRDLSYNFLNASIPESLGQLISLRGLNLNGNSLRGRVPAALGGRPNLFMLCLAGVNELGGYRMKLVIF</sequence>
<evidence type="ECO:0000256" key="2">
    <source>
        <dbReference type="ARBA" id="ARBA00006500"/>
    </source>
</evidence>
<comment type="function">
    <text evidence="6">Plays an essential role in chain termination during de novo fatty acid synthesis.</text>
</comment>
<dbReference type="InterPro" id="IPR032675">
    <property type="entry name" value="LRR_dom_sf"/>
</dbReference>
<evidence type="ECO:0000256" key="5">
    <source>
        <dbReference type="ARBA" id="ARBA00022946"/>
    </source>
</evidence>
<dbReference type="GO" id="GO:0016297">
    <property type="term" value="F:fatty acyl-[ACP] hydrolase activity"/>
    <property type="evidence" value="ECO:0007669"/>
    <property type="project" value="InterPro"/>
</dbReference>
<keyword evidence="3 6" id="KW-0150">Chloroplast</keyword>
<keyword evidence="6" id="KW-0276">Fatty acid metabolism</keyword>
<keyword evidence="5" id="KW-0809">Transit peptide</keyword>
<dbReference type="InterPro" id="IPR001611">
    <property type="entry name" value="Leu-rich_rpt"/>
</dbReference>
<keyword evidence="6" id="KW-0444">Lipid biosynthesis</keyword>
<dbReference type="EMBL" id="JAUIZM010000009">
    <property type="protein sequence ID" value="KAK1366102.1"/>
    <property type="molecule type" value="Genomic_DNA"/>
</dbReference>
<feature type="domain" description="Acyl-ACP thioesterase N-terminal hotdog" evidence="7">
    <location>
        <begin position="17"/>
        <end position="81"/>
    </location>
</feature>
<name>A0AAD8HH82_9APIA</name>
<accession>A0AAD8HH82</accession>
<keyword evidence="4 6" id="KW-0934">Plastid</keyword>
<dbReference type="Gene3D" id="3.80.10.10">
    <property type="entry name" value="Ribonuclease Inhibitor"/>
    <property type="match status" value="1"/>
</dbReference>
<evidence type="ECO:0000256" key="1">
    <source>
        <dbReference type="ARBA" id="ARBA00004229"/>
    </source>
</evidence>
<dbReference type="GO" id="GO:0009507">
    <property type="term" value="C:chloroplast"/>
    <property type="evidence" value="ECO:0007669"/>
    <property type="project" value="UniProtKB-SubCell"/>
</dbReference>
<protein>
    <recommendedName>
        <fullName evidence="6">Acyl-[acyl-carrier-protein] hydrolase</fullName>
        <ecNumber evidence="6">3.1.2.-</ecNumber>
    </recommendedName>
</protein>
<dbReference type="InterPro" id="IPR002864">
    <property type="entry name" value="Acyl-ACP_thioesterase_NHD"/>
</dbReference>
<reference evidence="8" key="2">
    <citation type="submission" date="2023-05" db="EMBL/GenBank/DDBJ databases">
        <authorList>
            <person name="Schelkunov M.I."/>
        </authorList>
    </citation>
    <scope>NUCLEOTIDE SEQUENCE</scope>
    <source>
        <strain evidence="8">Hsosn_3</strain>
        <tissue evidence="8">Leaf</tissue>
    </source>
</reference>
<organism evidence="8 9">
    <name type="scientific">Heracleum sosnowskyi</name>
    <dbReference type="NCBI Taxonomy" id="360622"/>
    <lineage>
        <taxon>Eukaryota</taxon>
        <taxon>Viridiplantae</taxon>
        <taxon>Streptophyta</taxon>
        <taxon>Embryophyta</taxon>
        <taxon>Tracheophyta</taxon>
        <taxon>Spermatophyta</taxon>
        <taxon>Magnoliopsida</taxon>
        <taxon>eudicotyledons</taxon>
        <taxon>Gunneridae</taxon>
        <taxon>Pentapetalae</taxon>
        <taxon>asterids</taxon>
        <taxon>campanulids</taxon>
        <taxon>Apiales</taxon>
        <taxon>Apiaceae</taxon>
        <taxon>Apioideae</taxon>
        <taxon>apioid superclade</taxon>
        <taxon>Tordylieae</taxon>
        <taxon>Tordyliinae</taxon>
        <taxon>Heracleum</taxon>
    </lineage>
</organism>
<comment type="caution">
    <text evidence="8">The sequence shown here is derived from an EMBL/GenBank/DDBJ whole genome shotgun (WGS) entry which is preliminary data.</text>
</comment>
<reference evidence="8" key="1">
    <citation type="submission" date="2023-02" db="EMBL/GenBank/DDBJ databases">
        <title>Genome of toxic invasive species Heracleum sosnowskyi carries increased number of genes despite the absence of recent whole-genome duplications.</title>
        <authorList>
            <person name="Schelkunov M."/>
            <person name="Shtratnikova V."/>
            <person name="Makarenko M."/>
            <person name="Klepikova A."/>
            <person name="Omelchenko D."/>
            <person name="Novikova G."/>
            <person name="Obukhova E."/>
            <person name="Bogdanov V."/>
            <person name="Penin A."/>
            <person name="Logacheva M."/>
        </authorList>
    </citation>
    <scope>NUCLEOTIDE SEQUENCE</scope>
    <source>
        <strain evidence="8">Hsosn_3</strain>
        <tissue evidence="8">Leaf</tissue>
    </source>
</reference>
<dbReference type="InterPro" id="IPR029069">
    <property type="entry name" value="HotDog_dom_sf"/>
</dbReference>
<keyword evidence="6" id="KW-0378">Hydrolase</keyword>
<dbReference type="AlphaFoldDB" id="A0AAD8HH82"/>
<keyword evidence="6" id="KW-0443">Lipid metabolism</keyword>
<dbReference type="EC" id="3.1.2.-" evidence="6"/>
<evidence type="ECO:0000256" key="4">
    <source>
        <dbReference type="ARBA" id="ARBA00022640"/>
    </source>
</evidence>
<dbReference type="Pfam" id="PF01643">
    <property type="entry name" value="Acyl-ACP_TE"/>
    <property type="match status" value="1"/>
</dbReference>
<dbReference type="Proteomes" id="UP001237642">
    <property type="component" value="Unassembled WGS sequence"/>
</dbReference>
<dbReference type="PANTHER" id="PTHR31727">
    <property type="entry name" value="OLEOYL-ACYL CARRIER PROTEIN THIOESTERASE 1, CHLOROPLASTIC"/>
    <property type="match status" value="1"/>
</dbReference>
<dbReference type="InterPro" id="IPR045023">
    <property type="entry name" value="FATA/B"/>
</dbReference>
<evidence type="ECO:0000313" key="8">
    <source>
        <dbReference type="EMBL" id="KAK1366102.1"/>
    </source>
</evidence>
<dbReference type="Pfam" id="PF00560">
    <property type="entry name" value="LRR_1"/>
    <property type="match status" value="1"/>
</dbReference>
<gene>
    <name evidence="8" type="ORF">POM88_041663</name>
</gene>
<evidence type="ECO:0000313" key="9">
    <source>
        <dbReference type="Proteomes" id="UP001237642"/>
    </source>
</evidence>
<dbReference type="PANTHER" id="PTHR31727:SF10">
    <property type="entry name" value="ACYL-[ACYL-CARRIER-PROTEIN] HYDROLASE"/>
    <property type="match status" value="1"/>
</dbReference>
<evidence type="ECO:0000256" key="3">
    <source>
        <dbReference type="ARBA" id="ARBA00022528"/>
    </source>
</evidence>
<keyword evidence="6" id="KW-0275">Fatty acid biosynthesis</keyword>
<keyword evidence="9" id="KW-1185">Reference proteome</keyword>
<comment type="similarity">
    <text evidence="2 6">Belongs to the acyl-ACP thioesterase family.</text>
</comment>
<dbReference type="Gene3D" id="3.10.129.10">
    <property type="entry name" value="Hotdog Thioesterase"/>
    <property type="match status" value="1"/>
</dbReference>
<dbReference type="SUPFAM" id="SSF54637">
    <property type="entry name" value="Thioesterase/thiol ester dehydrase-isomerase"/>
    <property type="match status" value="1"/>
</dbReference>